<evidence type="ECO:0000313" key="3">
    <source>
        <dbReference type="Proteomes" id="UP000001940"/>
    </source>
</evidence>
<dbReference type="PeptideAtlas" id="Q9U397"/>
<feature type="compositionally biased region" description="Polar residues" evidence="1">
    <location>
        <begin position="18"/>
        <end position="44"/>
    </location>
</feature>
<accession>Q9U397</accession>
<feature type="region of interest" description="Disordered" evidence="1">
    <location>
        <begin position="1"/>
        <end position="59"/>
    </location>
</feature>
<dbReference type="FunCoup" id="Q9U397">
    <property type="interactions" value="84"/>
</dbReference>
<dbReference type="CTD" id="175019"/>
<dbReference type="GeneID" id="175019"/>
<keyword evidence="3" id="KW-1185">Reference proteome</keyword>
<dbReference type="HOGENOM" id="CLU_2429049_0_0_1"/>
<evidence type="ECO:0000256" key="1">
    <source>
        <dbReference type="SAM" id="MobiDB-lite"/>
    </source>
</evidence>
<dbReference type="WormBase" id="R06B9.5">
    <property type="protein sequence ID" value="CE23900"/>
    <property type="gene ID" value="WBGene00011056"/>
</dbReference>
<dbReference type="KEGG" id="cel:CELE_R06B9.5"/>
<evidence type="ECO:0000313" key="4">
    <source>
        <dbReference type="WormBase" id="R06B9.5"/>
    </source>
</evidence>
<dbReference type="Proteomes" id="UP000001940">
    <property type="component" value="Chromosome II"/>
</dbReference>
<dbReference type="OrthoDB" id="5828753at2759"/>
<sequence length="91" mass="9865">MTYDLSRLTQDLPHETSEPSPKSASTLSLPPGESDQNGNTSSHEGVTPPRRRCTISRSSSIDSISGETLISEYFSSDELDKLSTALSEVTF</sequence>
<evidence type="ECO:0007829" key="5">
    <source>
        <dbReference type="PeptideAtlas" id="Q9U397"/>
    </source>
</evidence>
<keyword evidence="5" id="KW-1267">Proteomics identification</keyword>
<dbReference type="UCSC" id="R06B9.5">
    <property type="organism name" value="c. elegans"/>
</dbReference>
<gene>
    <name evidence="2" type="ORF">CELE_R06B9.5</name>
    <name evidence="2 4" type="ORF">R06B9.5</name>
</gene>
<reference evidence="2 3" key="1">
    <citation type="journal article" date="1998" name="Science">
        <title>Genome sequence of the nematode C. elegans: a platform for investigating biology.</title>
        <authorList>
            <consortium name="The C. elegans sequencing consortium"/>
            <person name="Sulson J.E."/>
            <person name="Waterston R."/>
        </authorList>
    </citation>
    <scope>NUCLEOTIDE SEQUENCE [LARGE SCALE GENOMIC DNA]</scope>
    <source>
        <strain evidence="2 3">Bristol N2</strain>
    </source>
</reference>
<dbReference type="EMBL" id="BX284602">
    <property type="protein sequence ID" value="CAB54283.1"/>
    <property type="molecule type" value="Genomic_DNA"/>
</dbReference>
<dbReference type="AlphaFoldDB" id="Q9U397"/>
<proteinExistence type="evidence at protein level"/>
<dbReference type="AGR" id="WB:WBGene00011056"/>
<protein>
    <submittedName>
        <fullName evidence="2">Phosphoinositide phospholipase C</fullName>
    </submittedName>
</protein>
<organism evidence="2 3">
    <name type="scientific">Caenorhabditis elegans</name>
    <dbReference type="NCBI Taxonomy" id="6239"/>
    <lineage>
        <taxon>Eukaryota</taxon>
        <taxon>Metazoa</taxon>
        <taxon>Ecdysozoa</taxon>
        <taxon>Nematoda</taxon>
        <taxon>Chromadorea</taxon>
        <taxon>Rhabditida</taxon>
        <taxon>Rhabditina</taxon>
        <taxon>Rhabditomorpha</taxon>
        <taxon>Rhabditoidea</taxon>
        <taxon>Rhabditidae</taxon>
        <taxon>Peloderinae</taxon>
        <taxon>Caenorhabditis</taxon>
    </lineage>
</organism>
<dbReference type="PaxDb" id="6239-R06B9.5"/>
<dbReference type="PIR" id="T23958">
    <property type="entry name" value="T23958"/>
</dbReference>
<dbReference type="InParanoid" id="Q9U397"/>
<evidence type="ECO:0000313" key="2">
    <source>
        <dbReference type="EMBL" id="CAB54283.1"/>
    </source>
</evidence>
<dbReference type="RefSeq" id="NP_496880.1">
    <property type="nucleotide sequence ID" value="NM_064479.3"/>
</dbReference>
<dbReference type="Bgee" id="WBGene00011056">
    <property type="expression patterns" value="Expressed in pharyngeal muscle cell (C elegans) and 3 other cell types or tissues"/>
</dbReference>
<name>Q9U397_CAEEL</name>